<accession>A0ABS8UXW3</accession>
<organism evidence="2 3">
    <name type="scientific">Datura stramonium</name>
    <name type="common">Jimsonweed</name>
    <name type="synonym">Common thornapple</name>
    <dbReference type="NCBI Taxonomy" id="4076"/>
    <lineage>
        <taxon>Eukaryota</taxon>
        <taxon>Viridiplantae</taxon>
        <taxon>Streptophyta</taxon>
        <taxon>Embryophyta</taxon>
        <taxon>Tracheophyta</taxon>
        <taxon>Spermatophyta</taxon>
        <taxon>Magnoliopsida</taxon>
        <taxon>eudicotyledons</taxon>
        <taxon>Gunneridae</taxon>
        <taxon>Pentapetalae</taxon>
        <taxon>asterids</taxon>
        <taxon>lamiids</taxon>
        <taxon>Solanales</taxon>
        <taxon>Solanaceae</taxon>
        <taxon>Solanoideae</taxon>
        <taxon>Datureae</taxon>
        <taxon>Datura</taxon>
    </lineage>
</organism>
<proteinExistence type="predicted"/>
<name>A0ABS8UXW3_DATST</name>
<protein>
    <submittedName>
        <fullName evidence="2">Uncharacterized protein</fullName>
    </submittedName>
</protein>
<reference evidence="2 3" key="1">
    <citation type="journal article" date="2021" name="BMC Genomics">
        <title>Datura genome reveals duplications of psychoactive alkaloid biosynthetic genes and high mutation rate following tissue culture.</title>
        <authorList>
            <person name="Rajewski A."/>
            <person name="Carter-House D."/>
            <person name="Stajich J."/>
            <person name="Litt A."/>
        </authorList>
    </citation>
    <scope>NUCLEOTIDE SEQUENCE [LARGE SCALE GENOMIC DNA]</scope>
    <source>
        <strain evidence="2">AR-01</strain>
    </source>
</reference>
<sequence>MGQKKGKGMEEIVKEDLGMDTGQEVQERYGDSQGTVNRISAAQKDISPLKKLQSIVSHQKGEVEFTKEDNESIEHDDGGLYAGQSNTKGRKNKGKSGELYVVAMAGGIHFRSARFPGQ</sequence>
<dbReference type="Proteomes" id="UP000823775">
    <property type="component" value="Unassembled WGS sequence"/>
</dbReference>
<feature type="compositionally biased region" description="Basic and acidic residues" evidence="1">
    <location>
        <begin position="7"/>
        <end position="17"/>
    </location>
</feature>
<evidence type="ECO:0000313" key="3">
    <source>
        <dbReference type="Proteomes" id="UP000823775"/>
    </source>
</evidence>
<dbReference type="EMBL" id="JACEIK010002975">
    <property type="protein sequence ID" value="MCD9639695.1"/>
    <property type="molecule type" value="Genomic_DNA"/>
</dbReference>
<gene>
    <name evidence="2" type="ORF">HAX54_024401</name>
</gene>
<evidence type="ECO:0000313" key="2">
    <source>
        <dbReference type="EMBL" id="MCD9639695.1"/>
    </source>
</evidence>
<feature type="region of interest" description="Disordered" evidence="1">
    <location>
        <begin position="1"/>
        <end position="21"/>
    </location>
</feature>
<comment type="caution">
    <text evidence="2">The sequence shown here is derived from an EMBL/GenBank/DDBJ whole genome shotgun (WGS) entry which is preliminary data.</text>
</comment>
<feature type="region of interest" description="Disordered" evidence="1">
    <location>
        <begin position="62"/>
        <end position="95"/>
    </location>
</feature>
<keyword evidence="3" id="KW-1185">Reference proteome</keyword>
<feature type="compositionally biased region" description="Basic and acidic residues" evidence="1">
    <location>
        <begin position="62"/>
        <end position="78"/>
    </location>
</feature>
<evidence type="ECO:0000256" key="1">
    <source>
        <dbReference type="SAM" id="MobiDB-lite"/>
    </source>
</evidence>